<organism evidence="1 2">
    <name type="scientific">phage Lak_Megaphage_Sonny</name>
    <dbReference type="NCBI Taxonomy" id="3109229"/>
    <lineage>
        <taxon>Viruses</taxon>
        <taxon>Duplodnaviria</taxon>
        <taxon>Heunggongvirae</taxon>
        <taxon>Uroviricota</taxon>
        <taxon>Caudoviricetes</taxon>
        <taxon>Caudoviricetes code 15 clade</taxon>
    </lineage>
</organism>
<evidence type="ECO:0000313" key="2">
    <source>
        <dbReference type="Proteomes" id="UP001358193"/>
    </source>
</evidence>
<reference evidence="1 2" key="1">
    <citation type="submission" date="2023-11" db="EMBL/GenBank/DDBJ databases">
        <authorList>
            <person name="Cook R."/>
            <person name="Crisci M."/>
            <person name="Pye H."/>
            <person name="Adriaenssens E."/>
            <person name="Santini J."/>
        </authorList>
    </citation>
    <scope>NUCLEOTIDE SEQUENCE [LARGE SCALE GENOMIC DNA]</scope>
    <source>
        <strain evidence="1">Lak_Megaphage_Sonny</strain>
    </source>
</reference>
<dbReference type="Proteomes" id="UP001358193">
    <property type="component" value="Segment"/>
</dbReference>
<keyword evidence="2" id="KW-1185">Reference proteome</keyword>
<name>A0ABZ0Z5Z8_9CAUD</name>
<accession>A0ABZ0Z5Z8</accession>
<evidence type="ECO:0000313" key="1">
    <source>
        <dbReference type="EMBL" id="WQJ53882.1"/>
    </source>
</evidence>
<proteinExistence type="predicted"/>
<protein>
    <submittedName>
        <fullName evidence="1">Uncharacterized protein</fullName>
    </submittedName>
</protein>
<sequence length="234" mass="28024">MEIQQRVVDLNKIDSKEMAYIAGYQCMVWWKETYNYQKRIDKLNQNIITVDCPFRKPFHEKWHEFIINNFKVVNDKIRKNEKLIDLWSKKGILYEDIINNDAFKKIFADYVIDLEITEMSKSFIGNKLPTCKKDLRPYLFLGFYHNSGNIYLNIDENGIAKSKICFVNSLQVLKTFKKQLIQWYDFSENDFGNKAIIKQLQNSKFYIFEISNVQKFLNIMPADYSEYFNVKSLF</sequence>
<dbReference type="EMBL" id="OR769223">
    <property type="protein sequence ID" value="WQJ53882.1"/>
    <property type="molecule type" value="Genomic_DNA"/>
</dbReference>